<dbReference type="InterPro" id="IPR038109">
    <property type="entry name" value="DNA_bind_recomb_sf"/>
</dbReference>
<dbReference type="InterPro" id="IPR011109">
    <property type="entry name" value="DNA_bind_recombinase_dom"/>
</dbReference>
<feature type="region of interest" description="Disordered" evidence="1">
    <location>
        <begin position="99"/>
        <end position="119"/>
    </location>
</feature>
<dbReference type="PROSITE" id="PS51737">
    <property type="entry name" value="RECOMBINASE_DNA_BIND"/>
    <property type="match status" value="1"/>
</dbReference>
<reference evidence="3" key="1">
    <citation type="submission" date="2024-05" db="EMBL/GenBank/DDBJ databases">
        <authorList>
            <person name="Kim S."/>
            <person name="Heo J."/>
            <person name="Choi H."/>
            <person name="Choi Y."/>
            <person name="Kwon S.-W."/>
            <person name="Kim Y."/>
        </authorList>
    </citation>
    <scope>NUCLEOTIDE SEQUENCE</scope>
    <source>
        <strain evidence="3">KACC 23698</strain>
    </source>
</reference>
<organism evidence="3">
    <name type="scientific">Alsobacter sp. KACC 23698</name>
    <dbReference type="NCBI Taxonomy" id="3149229"/>
    <lineage>
        <taxon>Bacteria</taxon>
        <taxon>Pseudomonadati</taxon>
        <taxon>Pseudomonadota</taxon>
        <taxon>Alphaproteobacteria</taxon>
        <taxon>Hyphomicrobiales</taxon>
        <taxon>Alsobacteraceae</taxon>
        <taxon>Alsobacter</taxon>
    </lineage>
</organism>
<accession>A0AAU7JMR9</accession>
<dbReference type="Gene3D" id="3.90.1750.20">
    <property type="entry name" value="Putative Large Serine Recombinase, Chain B, Domain 2"/>
    <property type="match status" value="1"/>
</dbReference>
<sequence>MRGRGPARPQAGRHRRFAGHAGLPWRAAVHPHARRGDPDPYRRHGHDGPHGAARPRREDPPRPARPGAQGPRRRRAEAAVVARLFREFGAGKSPEAITKDLNREGVPGPGGRPWSNTTLRGQARRGTGVLHNALYRGVLEWNRCSYVKDPRTGRRVARPNPPHLWETIPVPELRIVTDELWLTAKERQAEVRARVGGQPGSDAALNATHRARFLLSGLLLRRRLHGGGQGIATAARRAARRGAATTAARDAGGGSRRHDRAEAMDVIRSMIKKG</sequence>
<dbReference type="GO" id="GO:0000150">
    <property type="term" value="F:DNA strand exchange activity"/>
    <property type="evidence" value="ECO:0007669"/>
    <property type="project" value="InterPro"/>
</dbReference>
<feature type="compositionally biased region" description="Basic residues" evidence="1">
    <location>
        <begin position="1"/>
        <end position="18"/>
    </location>
</feature>
<dbReference type="Pfam" id="PF07508">
    <property type="entry name" value="Recombinase"/>
    <property type="match status" value="1"/>
</dbReference>
<dbReference type="AlphaFoldDB" id="A0AAU7JMR9"/>
<evidence type="ECO:0000259" key="2">
    <source>
        <dbReference type="PROSITE" id="PS51737"/>
    </source>
</evidence>
<gene>
    <name evidence="3" type="ORF">ABEG18_08465</name>
</gene>
<name>A0AAU7JMR9_9HYPH</name>
<feature type="compositionally biased region" description="Basic and acidic residues" evidence="1">
    <location>
        <begin position="34"/>
        <end position="62"/>
    </location>
</feature>
<evidence type="ECO:0000313" key="3">
    <source>
        <dbReference type="EMBL" id="XBO41717.1"/>
    </source>
</evidence>
<proteinExistence type="predicted"/>
<feature type="region of interest" description="Disordered" evidence="1">
    <location>
        <begin position="1"/>
        <end position="77"/>
    </location>
</feature>
<protein>
    <submittedName>
        <fullName evidence="3">Recombinase family protein</fullName>
    </submittedName>
</protein>
<dbReference type="EMBL" id="CP157484">
    <property type="protein sequence ID" value="XBO41717.1"/>
    <property type="molecule type" value="Genomic_DNA"/>
</dbReference>
<evidence type="ECO:0000256" key="1">
    <source>
        <dbReference type="SAM" id="MobiDB-lite"/>
    </source>
</evidence>
<feature type="domain" description="Recombinase" evidence="2">
    <location>
        <begin position="61"/>
        <end position="194"/>
    </location>
</feature>
<dbReference type="GO" id="GO:0003677">
    <property type="term" value="F:DNA binding"/>
    <property type="evidence" value="ECO:0007669"/>
    <property type="project" value="InterPro"/>
</dbReference>